<accession>A0A5C6ARM4</accession>
<dbReference type="Pfam" id="PF00702">
    <property type="entry name" value="Hydrolase"/>
    <property type="match status" value="1"/>
</dbReference>
<dbReference type="EMBL" id="SJPN01000004">
    <property type="protein sequence ID" value="TWU02151.1"/>
    <property type="molecule type" value="Genomic_DNA"/>
</dbReference>
<sequence>MADVRFVYFDLGNVLVSFDPKVACRNVAERFDVTIEAAEQAIYTSGLQDEFEHGRIDGPSYAKRLAESLSMDPNRWPVSDWLDAISDMFVPIDGMCDAFDGLLARYIPFGLLSNTCVAHWDWITRQRWAVTDRRFHPMILSCDVGSMKPDPGIYIAAESQAHRVARVSPGEILFLDDREENVLAALQRGWHAVQCIGGHPACDVLREFGLID</sequence>
<evidence type="ECO:0000313" key="2">
    <source>
        <dbReference type="Proteomes" id="UP000320176"/>
    </source>
</evidence>
<reference evidence="1 2" key="1">
    <citation type="submission" date="2019-02" db="EMBL/GenBank/DDBJ databases">
        <title>Deep-cultivation of Planctomycetes and their phenomic and genomic characterization uncovers novel biology.</title>
        <authorList>
            <person name="Wiegand S."/>
            <person name="Jogler M."/>
            <person name="Boedeker C."/>
            <person name="Pinto D."/>
            <person name="Vollmers J."/>
            <person name="Rivas-Marin E."/>
            <person name="Kohn T."/>
            <person name="Peeters S.H."/>
            <person name="Heuer A."/>
            <person name="Rast P."/>
            <person name="Oberbeckmann S."/>
            <person name="Bunk B."/>
            <person name="Jeske O."/>
            <person name="Meyerdierks A."/>
            <person name="Storesund J.E."/>
            <person name="Kallscheuer N."/>
            <person name="Luecker S."/>
            <person name="Lage O.M."/>
            <person name="Pohl T."/>
            <person name="Merkel B.J."/>
            <person name="Hornburger P."/>
            <person name="Mueller R.-W."/>
            <person name="Bruemmer F."/>
            <person name="Labrenz M."/>
            <person name="Spormann A.M."/>
            <person name="Op Den Camp H."/>
            <person name="Overmann J."/>
            <person name="Amann R."/>
            <person name="Jetten M.S.M."/>
            <person name="Mascher T."/>
            <person name="Medema M.H."/>
            <person name="Devos D.P."/>
            <person name="Kaster A.-K."/>
            <person name="Ovreas L."/>
            <person name="Rohde M."/>
            <person name="Galperin M.Y."/>
            <person name="Jogler C."/>
        </authorList>
    </citation>
    <scope>NUCLEOTIDE SEQUENCE [LARGE SCALE GENOMIC DNA]</scope>
    <source>
        <strain evidence="1 2">Pla52n</strain>
    </source>
</reference>
<dbReference type="InterPro" id="IPR023198">
    <property type="entry name" value="PGP-like_dom2"/>
</dbReference>
<dbReference type="Gene3D" id="3.40.50.1000">
    <property type="entry name" value="HAD superfamily/HAD-like"/>
    <property type="match status" value="1"/>
</dbReference>
<protein>
    <submittedName>
        <fullName evidence="1">D-glucose-1-phosphatase</fullName>
    </submittedName>
</protein>
<dbReference type="AlphaFoldDB" id="A0A5C6ARM4"/>
<keyword evidence="2" id="KW-1185">Reference proteome</keyword>
<dbReference type="Gene3D" id="1.10.150.240">
    <property type="entry name" value="Putative phosphatase, domain 2"/>
    <property type="match status" value="1"/>
</dbReference>
<dbReference type="RefSeq" id="WP_146520529.1">
    <property type="nucleotide sequence ID" value="NZ_CP151726.1"/>
</dbReference>
<dbReference type="CDD" id="cd02603">
    <property type="entry name" value="HAD_sEH-N_like"/>
    <property type="match status" value="1"/>
</dbReference>
<name>A0A5C6ARM4_9BACT</name>
<dbReference type="PANTHER" id="PTHR43611:SF3">
    <property type="entry name" value="FLAVIN MONONUCLEOTIDE HYDROLASE 1, CHLOROPLATIC"/>
    <property type="match status" value="1"/>
</dbReference>
<dbReference type="SUPFAM" id="SSF56784">
    <property type="entry name" value="HAD-like"/>
    <property type="match status" value="1"/>
</dbReference>
<gene>
    <name evidence="1" type="ORF">Pla52n_32000</name>
</gene>
<organism evidence="1 2">
    <name type="scientific">Stieleria varia</name>
    <dbReference type="NCBI Taxonomy" id="2528005"/>
    <lineage>
        <taxon>Bacteria</taxon>
        <taxon>Pseudomonadati</taxon>
        <taxon>Planctomycetota</taxon>
        <taxon>Planctomycetia</taxon>
        <taxon>Pirellulales</taxon>
        <taxon>Pirellulaceae</taxon>
        <taxon>Stieleria</taxon>
    </lineage>
</organism>
<dbReference type="OrthoDB" id="9797415at2"/>
<dbReference type="PANTHER" id="PTHR43611">
    <property type="entry name" value="ALPHA-D-GLUCOSE 1-PHOSPHATE PHOSPHATASE"/>
    <property type="match status" value="1"/>
</dbReference>
<proteinExistence type="predicted"/>
<dbReference type="InterPro" id="IPR036412">
    <property type="entry name" value="HAD-like_sf"/>
</dbReference>
<dbReference type="InterPro" id="IPR023214">
    <property type="entry name" value="HAD_sf"/>
</dbReference>
<comment type="caution">
    <text evidence="1">The sequence shown here is derived from an EMBL/GenBank/DDBJ whole genome shotgun (WGS) entry which is preliminary data.</text>
</comment>
<evidence type="ECO:0000313" key="1">
    <source>
        <dbReference type="EMBL" id="TWU02151.1"/>
    </source>
</evidence>
<dbReference type="Proteomes" id="UP000320176">
    <property type="component" value="Unassembled WGS sequence"/>
</dbReference>